<sequence length="102" mass="11594">MPHSIDVRTGKRTMILKFHKPSPCPACAGRISLKEIPADIAPKRFRYLRFTCSRCHRHVNVLHLRGGLNDMWKATAIRLWNTACNGGPTHSHILDYFTGGNR</sequence>
<evidence type="ECO:0000313" key="2">
    <source>
        <dbReference type="Proteomes" id="UP000228755"/>
    </source>
</evidence>
<accession>A0A2M9HT53</accession>
<dbReference type="AlphaFoldDB" id="A0A2M9HT53"/>
<dbReference type="OrthoDB" id="3241934at2"/>
<reference evidence="1 2" key="1">
    <citation type="submission" date="2017-11" db="EMBL/GenBank/DDBJ databases">
        <title>Draft genome sequences of strains TRE 1, TRE D, TRE H and TRI 7, isolated from tamarins, belonging to four potential novel Bifidobacterium species.</title>
        <authorList>
            <person name="Mattarelli P."/>
            <person name="Modesto M."/>
            <person name="Bonetti A."/>
            <person name="Puglisi E."/>
            <person name="Morelli L."/>
        </authorList>
    </citation>
    <scope>NUCLEOTIDE SEQUENCE [LARGE SCALE GENOMIC DNA]</scope>
    <source>
        <strain evidence="2">TRED</strain>
    </source>
</reference>
<organism evidence="1 2">
    <name type="scientific">Bifidobacterium scaligerum</name>
    <dbReference type="NCBI Taxonomy" id="2052656"/>
    <lineage>
        <taxon>Bacteria</taxon>
        <taxon>Bacillati</taxon>
        <taxon>Actinomycetota</taxon>
        <taxon>Actinomycetes</taxon>
        <taxon>Bifidobacteriales</taxon>
        <taxon>Bifidobacteriaceae</taxon>
        <taxon>Bifidobacterium</taxon>
    </lineage>
</organism>
<keyword evidence="2" id="KW-1185">Reference proteome</keyword>
<proteinExistence type="predicted"/>
<dbReference type="RefSeq" id="WP_100495757.1">
    <property type="nucleotide sequence ID" value="NZ_PGLQ01000001.1"/>
</dbReference>
<dbReference type="EMBL" id="PGLQ01000001">
    <property type="protein sequence ID" value="PJM79987.1"/>
    <property type="molecule type" value="Genomic_DNA"/>
</dbReference>
<gene>
    <name evidence="1" type="ORF">CUU80_02305</name>
</gene>
<dbReference type="Proteomes" id="UP000228755">
    <property type="component" value="Unassembled WGS sequence"/>
</dbReference>
<protein>
    <submittedName>
        <fullName evidence="1">Uncharacterized protein</fullName>
    </submittedName>
</protein>
<evidence type="ECO:0000313" key="1">
    <source>
        <dbReference type="EMBL" id="PJM79987.1"/>
    </source>
</evidence>
<comment type="caution">
    <text evidence="1">The sequence shown here is derived from an EMBL/GenBank/DDBJ whole genome shotgun (WGS) entry which is preliminary data.</text>
</comment>
<name>A0A2M9HT53_9BIFI</name>